<name>A0A7W9HMJ1_9PSEU</name>
<dbReference type="PROSITE" id="PS50075">
    <property type="entry name" value="CARRIER"/>
    <property type="match status" value="2"/>
</dbReference>
<evidence type="ECO:0000256" key="1">
    <source>
        <dbReference type="ARBA" id="ARBA00001957"/>
    </source>
</evidence>
<dbReference type="SUPFAM" id="SSF47336">
    <property type="entry name" value="ACP-like"/>
    <property type="match status" value="2"/>
</dbReference>
<dbReference type="InterPro" id="IPR029063">
    <property type="entry name" value="SAM-dependent_MTases_sf"/>
</dbReference>
<dbReference type="InterPro" id="IPR013217">
    <property type="entry name" value="Methyltransf_12"/>
</dbReference>
<dbReference type="Gene3D" id="3.30.300.30">
    <property type="match status" value="1"/>
</dbReference>
<feature type="compositionally biased region" description="Basic and acidic residues" evidence="5">
    <location>
        <begin position="2453"/>
        <end position="2464"/>
    </location>
</feature>
<dbReference type="InterPro" id="IPR010071">
    <property type="entry name" value="AA_adenyl_dom"/>
</dbReference>
<dbReference type="GO" id="GO:0008610">
    <property type="term" value="P:lipid biosynthetic process"/>
    <property type="evidence" value="ECO:0007669"/>
    <property type="project" value="UniProtKB-ARBA"/>
</dbReference>
<dbReference type="PANTHER" id="PTHR45527:SF1">
    <property type="entry name" value="FATTY ACID SYNTHASE"/>
    <property type="match status" value="1"/>
</dbReference>
<dbReference type="Pfam" id="PF08242">
    <property type="entry name" value="Methyltransf_12"/>
    <property type="match status" value="1"/>
</dbReference>
<dbReference type="Gene3D" id="3.40.50.12780">
    <property type="entry name" value="N-terminal domain of ligase-like"/>
    <property type="match status" value="2"/>
</dbReference>
<dbReference type="GO" id="GO:0009403">
    <property type="term" value="P:toxin biosynthetic process"/>
    <property type="evidence" value="ECO:0007669"/>
    <property type="project" value="UniProtKB-ARBA"/>
</dbReference>
<dbReference type="InterPro" id="IPR009081">
    <property type="entry name" value="PP-bd_ACP"/>
</dbReference>
<feature type="domain" description="Carrier" evidence="6">
    <location>
        <begin position="1499"/>
        <end position="1574"/>
    </location>
</feature>
<dbReference type="InterPro" id="IPR042099">
    <property type="entry name" value="ANL_N_sf"/>
</dbReference>
<evidence type="ECO:0000313" key="8">
    <source>
        <dbReference type="Proteomes" id="UP000552097"/>
    </source>
</evidence>
<dbReference type="Pfam" id="PF13193">
    <property type="entry name" value="AMP-binding_C"/>
    <property type="match status" value="1"/>
</dbReference>
<evidence type="ECO:0000256" key="5">
    <source>
        <dbReference type="SAM" id="MobiDB-lite"/>
    </source>
</evidence>
<dbReference type="FunFam" id="1.10.1200.10:FF:000016">
    <property type="entry name" value="Non-ribosomal peptide synthase"/>
    <property type="match status" value="1"/>
</dbReference>
<dbReference type="InterPro" id="IPR045851">
    <property type="entry name" value="AMP-bd_C_sf"/>
</dbReference>
<dbReference type="GO" id="GO:0005829">
    <property type="term" value="C:cytosol"/>
    <property type="evidence" value="ECO:0007669"/>
    <property type="project" value="TreeGrafter"/>
</dbReference>
<keyword evidence="4" id="KW-0677">Repeat</keyword>
<sequence>MSSDTFPVTHGQRGLWFIQQMDPDSPAYNDGEAFRLTGALDVAALTAAVERLTARHEPLRTRFTVVDGEPRQVVDDVWGGRVEVVDAGPAPDRDAAAHEFAERVIARPFDLAGGVLFRVEVLRFDESDHLLVFGLHHAVGDGWSLTILLDEVAEAYRAEVEGREPVLEPLPVRYRDYARWQQEDVYAEEIRDQAAYWVRHLDGVPHAVDPLCARRPGVEPVGRLHEFTVPTELTAALRKASREAGTTLFMTLLAVYEALLARVSGADDLIVGVPVLGRPVPEVEPLIGLFVNTLPLRADLRDDPTFADLLRSVRETLLAGFGHQDVPLEEVVKEVNPARRAGVAPLVQVIFQLFDGDFRYELDLAGVRATQLQVLGRAVPFALSLDFFRDGDGLAGRLNYDSAVFDDGYAARFAEVFTSLAAQVLADPDAPVSRLDVPADLVRASTTTDTTEAADTAVTRFEAPRPGVEQLVAELMADVLGVDRIGRQDDFFALGGHSLPATRLISRIRDVLDVRVTVRSLFDHPTVERFSALLSDLRGTPRKPLDVVAGDGPAPMSFAQQRLWFVQELDPASTAYNLGEVSRLSGPLDLDRLAGAVAGLVARHESLRTRFAVVDGAPVQLVDDVWQGRVAVVDAPPTADLDAAARAFALDVLARPFDLARGPLFRVDVLRFDDENLVLALGMHHIVSDGWSIGLVLDELAGLYAGHELPPLPVRYRDYSVWQHAELGAGIADQLAHWRDAIAGAPTVIDALRPRRAVDERGGIEGFVEFELPADVVAGLRALSRETGGTLYMTLLAVFEVMLSRVTGQRDLLVGMPVAGRTAAQVEGVVGFFVNMLALRADLREDPVFTDLLGAVRKVVLDGFAHQDLPFERLVEAVAPEREAGVQPLVQVAFQVFEDETGLGFRLGDTTATPVLDTPGVLNADLPLAMDLYRDGDRLRGLMTFSESVFTSAEADRIVATFLRLVAEVLRDPARRVSQLPASGHDSAGGLLFGRATAARDASLVDEFRRRCARTPDVVAVADADGAWTFAELARAADAVTAAVADAGPLVAVAGRRTRLVVAAELGVLGAGAAVVPLELSDPIRRVRSVVETAGVSVVLCDDASAASLEPLGLRRIALDEAVAGPVGAPGPAVRAGDLAFVLFTSGSTGVPKGVLLEHGSLVNLLDAHRRTHFGEAGSRRVALTASFAFDAAVDQLLWLVGGHELHVVDEVTRRDSEGLLRFVRERRIDVLDVPQSQMAQLVDLGLLDRDGHRPTTLIMGGEAIRPALWQRLAAEDGVDAWNFYGPTECTVDALTWRLRDSDTPLIGTPIDNTAVYLLDRSGDPVPEGAVGEIFLAGRHLARGYLGRPGLTADKFVPDPFAAEPGARMYRTGDLGRVGPGGAVEFLGRSDHQVKVRGYRVELGEVESVIAAHPDVVDVVVSFRDVRGEGAELLAHVVPSAGTRPGAEDLRMLVLSRLPEYMLPRAFILVDELPRLASGKVDLAALPTAARDDLDVHAAPRSGAEQVVAAVVAGVLDLPRVGRTDDFFKLGGHSLSAGKVVARTRELFGAAVSVRALFDNPTIERFAAVVSASAKTAPTPIAKVDAPGPRPLSSAQLRLWLLAELEPDSTAYNMGEMYRLRGPLDVAALTTAVENLVDRHESLRTRFPVVDGEPAQVVEPRRPGAVEVTVCAPTADDAIKAFTARVMGRTYDLERGPLFHAEVLRLGHEEHVLALSMHHIVCDGWSVTLMLDEIAATYRALTTGEPVPSEPLPVQYGDFAVWQREALRGPALRRQLTYWLDHIAGAPVVLDRLAPGERTASRRSTTVEVVLSPELTAGLRELAREVGGTLFMAVLAAFQVLVSRLSGQRDLLVGVPVAGRTAPEVENLVGFFVNLLAVRGDLRDDPAFIDVVAGARDALLGGFAHQDLPFERLVEAANPDRVPGVPPLVQVACQLFEEPADGTFDLPGLDVTALDTDTDAPRFDLNLDLFRDGEGLRGSFYCAESVFSAEDAQRLAELFTTLVAAAVDDAEAPVSELPLVVDADVESLAALGEGRQAAEPADTLVDAFRRRAETMPDVTAVVDAHRSWTYAELADAAGSVAAAVGGRRHVAVAAAPSGLAVAGLLGALGAGAVVVPLDPEDPPARQRLLLDALGADVDVVLCDDAATTVPHVRGLPLDQAAAASGDLSSPAPGDAAAVVFTPGTAHGPAGLVLSHGALSDLLRSPHLQAATGRRRVALTATGEGLWEQLAWLAAGHELRVVSDVPAAVAGRAVDVVRLTVPQARRLLDVGAFDDARVVVLLEGGTVPVDVWRGVARAAGVREAWMLYGTPEGGADALTCRLSDSATPVAGRPRPGRVVRVLDAAGRPVPPGVVGEVHLGGHRIVGHVGASDRFVPDPFAPDLGDRLCRTGDLGRFTADGVVELVGRADRRTLVGGRLADPAEVEAALAAHPRVRAAVVTTRDDRFVATVVPGEDDHAEAPRSRLDGGVTDEPLPEPQLRDWVEGTVDRLRALRPTRVLELGAGTGLVLRALVEDGHVEHYRATDVSTAATAELAEVAAALKPSGAVVEVVRADALAALADAGTGYDLVVVNSVARHFPSTRYLDEVVAASVRVLAPGGHLFLGDLRNAELLEAAAHLKHHLRGGPDVTPEAVSRLAARELRVDGELAVSPAHLAGFGARWRRFTAVEIAPRRGEFPNEMTLFRYDAVLHLGCALPDGDIEWEPGEGATSRAVERRLTGPRRAFGLRGVRNARLAEAAHVLRACGVRSEDDTAPGLDPQALWRLGGRHDWHVRVSWASADPTGAYDVSFLPEADHYALADPLPRTHRPTAGRTVLFPPAVEAGLRDELRAALVDRLPAALVPADVSLAESIEETDGGR</sequence>
<dbReference type="CDD" id="cd02440">
    <property type="entry name" value="AdoMet_MTases"/>
    <property type="match status" value="1"/>
</dbReference>
<dbReference type="InterPro" id="IPR036736">
    <property type="entry name" value="ACP-like_sf"/>
</dbReference>
<dbReference type="CDD" id="cd05930">
    <property type="entry name" value="A_NRPS"/>
    <property type="match status" value="1"/>
</dbReference>
<dbReference type="Gene3D" id="1.10.1200.10">
    <property type="entry name" value="ACP-like"/>
    <property type="match status" value="2"/>
</dbReference>
<keyword evidence="2" id="KW-0596">Phosphopantetheine</keyword>
<evidence type="ECO:0000256" key="4">
    <source>
        <dbReference type="ARBA" id="ARBA00022737"/>
    </source>
</evidence>
<gene>
    <name evidence="7" type="ORF">F4560_004765</name>
</gene>
<dbReference type="Gene3D" id="3.40.50.150">
    <property type="entry name" value="Vaccinia Virus protein VP39"/>
    <property type="match status" value="1"/>
</dbReference>
<evidence type="ECO:0000256" key="3">
    <source>
        <dbReference type="ARBA" id="ARBA00022553"/>
    </source>
</evidence>
<feature type="region of interest" description="Disordered" evidence="5">
    <location>
        <begin position="2452"/>
        <end position="2474"/>
    </location>
</feature>
<dbReference type="EMBL" id="JACHMO010000001">
    <property type="protein sequence ID" value="MBB5804997.1"/>
    <property type="molecule type" value="Genomic_DNA"/>
</dbReference>
<dbReference type="SUPFAM" id="SSF53335">
    <property type="entry name" value="S-adenosyl-L-methionine-dependent methyltransferases"/>
    <property type="match status" value="1"/>
</dbReference>
<dbReference type="PANTHER" id="PTHR45527">
    <property type="entry name" value="NONRIBOSOMAL PEPTIDE SYNTHETASE"/>
    <property type="match status" value="1"/>
</dbReference>
<comment type="cofactor">
    <cofactor evidence="1">
        <name>pantetheine 4'-phosphate</name>
        <dbReference type="ChEBI" id="CHEBI:47942"/>
    </cofactor>
</comment>
<dbReference type="GO" id="GO:0003824">
    <property type="term" value="F:catalytic activity"/>
    <property type="evidence" value="ECO:0007669"/>
    <property type="project" value="InterPro"/>
</dbReference>
<dbReference type="GO" id="GO:0072330">
    <property type="term" value="P:monocarboxylic acid biosynthetic process"/>
    <property type="evidence" value="ECO:0007669"/>
    <property type="project" value="UniProtKB-ARBA"/>
</dbReference>
<evidence type="ECO:0000256" key="2">
    <source>
        <dbReference type="ARBA" id="ARBA00022450"/>
    </source>
</evidence>
<reference evidence="7 8" key="1">
    <citation type="submission" date="2020-08" db="EMBL/GenBank/DDBJ databases">
        <title>Sequencing the genomes of 1000 actinobacteria strains.</title>
        <authorList>
            <person name="Klenk H.-P."/>
        </authorList>
    </citation>
    <scope>NUCLEOTIDE SEQUENCE [LARGE SCALE GENOMIC DNA]</scope>
    <source>
        <strain evidence="7 8">DSM 45486</strain>
    </source>
</reference>
<organism evidence="7 8">
    <name type="scientific">Saccharothrix ecbatanensis</name>
    <dbReference type="NCBI Taxonomy" id="1105145"/>
    <lineage>
        <taxon>Bacteria</taxon>
        <taxon>Bacillati</taxon>
        <taxon>Actinomycetota</taxon>
        <taxon>Actinomycetes</taxon>
        <taxon>Pseudonocardiales</taxon>
        <taxon>Pseudonocardiaceae</taxon>
        <taxon>Saccharothrix</taxon>
    </lineage>
</organism>
<dbReference type="InterPro" id="IPR001242">
    <property type="entry name" value="Condensation_dom"/>
</dbReference>
<dbReference type="Gene3D" id="3.30.559.30">
    <property type="entry name" value="Nonribosomal peptide synthetase, condensation domain"/>
    <property type="match status" value="3"/>
</dbReference>
<dbReference type="Pfam" id="PF00501">
    <property type="entry name" value="AMP-binding"/>
    <property type="match status" value="2"/>
</dbReference>
<dbReference type="SUPFAM" id="SSF56801">
    <property type="entry name" value="Acetyl-CoA synthetase-like"/>
    <property type="match status" value="2"/>
</dbReference>
<keyword evidence="3" id="KW-0597">Phosphoprotein</keyword>
<dbReference type="PROSITE" id="PS00455">
    <property type="entry name" value="AMP_BINDING"/>
    <property type="match status" value="1"/>
</dbReference>
<dbReference type="InterPro" id="IPR023213">
    <property type="entry name" value="CAT-like_dom_sf"/>
</dbReference>
<dbReference type="Pfam" id="PF00668">
    <property type="entry name" value="Condensation"/>
    <property type="match status" value="3"/>
</dbReference>
<accession>A0A7W9HMJ1</accession>
<dbReference type="RefSeq" id="WP_184923208.1">
    <property type="nucleotide sequence ID" value="NZ_JACHMO010000001.1"/>
</dbReference>
<protein>
    <submittedName>
        <fullName evidence="7">Amino acid adenylation domain-containing protein</fullName>
    </submittedName>
</protein>
<dbReference type="InterPro" id="IPR020806">
    <property type="entry name" value="PKS_PP-bd"/>
</dbReference>
<dbReference type="InterPro" id="IPR025110">
    <property type="entry name" value="AMP-bd_C"/>
</dbReference>
<dbReference type="Pfam" id="PF00550">
    <property type="entry name" value="PP-binding"/>
    <property type="match status" value="2"/>
</dbReference>
<keyword evidence="8" id="KW-1185">Reference proteome</keyword>
<dbReference type="GO" id="GO:0031177">
    <property type="term" value="F:phosphopantetheine binding"/>
    <property type="evidence" value="ECO:0007669"/>
    <property type="project" value="InterPro"/>
</dbReference>
<evidence type="ECO:0000313" key="7">
    <source>
        <dbReference type="EMBL" id="MBB5804997.1"/>
    </source>
</evidence>
<evidence type="ECO:0000259" key="6">
    <source>
        <dbReference type="PROSITE" id="PS50075"/>
    </source>
</evidence>
<feature type="domain" description="Carrier" evidence="6">
    <location>
        <begin position="463"/>
        <end position="538"/>
    </location>
</feature>
<dbReference type="GO" id="GO:0043041">
    <property type="term" value="P:amino acid activation for nonribosomal peptide biosynthetic process"/>
    <property type="evidence" value="ECO:0007669"/>
    <property type="project" value="TreeGrafter"/>
</dbReference>
<dbReference type="SMART" id="SM00823">
    <property type="entry name" value="PKS_PP"/>
    <property type="match status" value="2"/>
</dbReference>
<dbReference type="SUPFAM" id="SSF52777">
    <property type="entry name" value="CoA-dependent acyltransferases"/>
    <property type="match status" value="6"/>
</dbReference>
<dbReference type="Proteomes" id="UP000552097">
    <property type="component" value="Unassembled WGS sequence"/>
</dbReference>
<proteinExistence type="predicted"/>
<dbReference type="NCBIfam" id="TIGR01733">
    <property type="entry name" value="AA-adenyl-dom"/>
    <property type="match status" value="1"/>
</dbReference>
<dbReference type="CDD" id="cd19531">
    <property type="entry name" value="LCL_NRPS-like"/>
    <property type="match status" value="3"/>
</dbReference>
<dbReference type="Gene3D" id="3.30.559.10">
    <property type="entry name" value="Chloramphenicol acetyltransferase-like domain"/>
    <property type="match status" value="3"/>
</dbReference>
<dbReference type="InterPro" id="IPR020845">
    <property type="entry name" value="AMP-binding_CS"/>
</dbReference>
<comment type="caution">
    <text evidence="7">The sequence shown here is derived from an EMBL/GenBank/DDBJ whole genome shotgun (WGS) entry which is preliminary data.</text>
</comment>
<dbReference type="InterPro" id="IPR000873">
    <property type="entry name" value="AMP-dep_synth/lig_dom"/>
</dbReference>